<feature type="transmembrane region" description="Helical" evidence="2">
    <location>
        <begin position="368"/>
        <end position="389"/>
    </location>
</feature>
<feature type="region of interest" description="Disordered" evidence="1">
    <location>
        <begin position="1"/>
        <end position="23"/>
    </location>
</feature>
<evidence type="ECO:0000313" key="4">
    <source>
        <dbReference type="Proteomes" id="UP000307943"/>
    </source>
</evidence>
<dbReference type="SUPFAM" id="SSF53649">
    <property type="entry name" value="Alkaline phosphatase-like"/>
    <property type="match status" value="1"/>
</dbReference>
<feature type="transmembrane region" description="Helical" evidence="2">
    <location>
        <begin position="451"/>
        <end position="471"/>
    </location>
</feature>
<evidence type="ECO:0000313" key="3">
    <source>
        <dbReference type="EMBL" id="TNJ66770.1"/>
    </source>
</evidence>
<keyword evidence="2" id="KW-0812">Transmembrane</keyword>
<protein>
    <submittedName>
        <fullName evidence="3">Uncharacterized protein</fullName>
    </submittedName>
</protein>
<feature type="transmembrane region" description="Helical" evidence="2">
    <location>
        <begin position="681"/>
        <end position="703"/>
    </location>
</feature>
<feature type="transmembrane region" description="Helical" evidence="2">
    <location>
        <begin position="491"/>
        <end position="514"/>
    </location>
</feature>
<evidence type="ECO:0000256" key="2">
    <source>
        <dbReference type="SAM" id="Phobius"/>
    </source>
</evidence>
<feature type="transmembrane region" description="Helical" evidence="2">
    <location>
        <begin position="741"/>
        <end position="760"/>
    </location>
</feature>
<feature type="transmembrane region" description="Helical" evidence="2">
    <location>
        <begin position="401"/>
        <end position="420"/>
    </location>
</feature>
<dbReference type="OrthoDB" id="3199331at2"/>
<gene>
    <name evidence="3" type="ORF">FE784_07750</name>
</gene>
<comment type="caution">
    <text evidence="3">The sequence shown here is derived from an EMBL/GenBank/DDBJ whole genome shotgun (WGS) entry which is preliminary data.</text>
</comment>
<feature type="transmembrane region" description="Helical" evidence="2">
    <location>
        <begin position="620"/>
        <end position="638"/>
    </location>
</feature>
<feature type="transmembrane region" description="Helical" evidence="2">
    <location>
        <begin position="426"/>
        <end position="444"/>
    </location>
</feature>
<sequence>MKLHRGMNHAYSAVEGSEPRKSGGKVTIVSIPGWSFPDWDENLLNQLPNIDGLIRKGAIGAMNVRTPEKGLEDSYATMGAGAPAFSSAAYSAWNGGDGAGLELYRRLTGLEPGEAGVVVPEIAAIRRRNNNRSQHSYPGLLGELLRRNGVAAGVFGNSDNEQGKKRFAPLLIMDEGGRVQKGGVGDNMLISEPGAPYAARTNTPELLRGWDSVKGPAVVVLEWGDLLRFQAEESRYDTLQAERDKLEVLRSLDGLVGEVLRRQQNGDSIWLISPLVSTAAARNKMHLAPVVQYGPGISAGLLTSPSTRRAGIVTAADFAPSLLASFGIEAPNDMVGRAATIVRYPDSLSVLLKELGTISEIYRIRPRVLIPFVSVEAVVLLAALVAIWFKLGRTLRWIETLLLLLLAAPLSLLLIGWMNAVYPLSGSVQVALFIVLSAILGSLFSYGRSALYAAGLLSGVTTMALLLDGVLGAEGMKRSVLGYDPMIGARYYGMGNEYMGVVVGAATLAFVAVMERRRRRDAFRPRPAEPAALPAAASAPAPAKAPPPLSRAATFARRRRSAGLAAAVAAAAFGAVALYLAAPRLGTNAGGAITAAVAFGLAWLRSFARGAFRRLGPLPLALVCAGLVAAALAALWLLNAAVPADASRQSHIGRAMALLGDGRTDLIAATIVRKLQMNAHLIGVSVWTKVLAAGLLVMAVAVLRPRGAFRRWEALYPHYMSGFIAIAVGAVAALAFNDSGIVAAATMIVYAAVPMLLLRIQEDSSSHSA</sequence>
<feature type="transmembrane region" description="Helical" evidence="2">
    <location>
        <begin position="588"/>
        <end position="608"/>
    </location>
</feature>
<keyword evidence="2" id="KW-1133">Transmembrane helix</keyword>
<feature type="transmembrane region" description="Helical" evidence="2">
    <location>
        <begin position="561"/>
        <end position="582"/>
    </location>
</feature>
<name>A0A5C4TE53_9BACL</name>
<keyword evidence="4" id="KW-1185">Reference proteome</keyword>
<evidence type="ECO:0000256" key="1">
    <source>
        <dbReference type="SAM" id="MobiDB-lite"/>
    </source>
</evidence>
<proteinExistence type="predicted"/>
<dbReference type="InterPro" id="IPR017850">
    <property type="entry name" value="Alkaline_phosphatase_core_sf"/>
</dbReference>
<feature type="region of interest" description="Disordered" evidence="1">
    <location>
        <begin position="522"/>
        <end position="550"/>
    </location>
</feature>
<keyword evidence="2" id="KW-0472">Membrane</keyword>
<dbReference type="RefSeq" id="WP_139601575.1">
    <property type="nucleotide sequence ID" value="NZ_VDCQ01000008.1"/>
</dbReference>
<organism evidence="3 4">
    <name type="scientific">Paenibacillus hemerocallicola</name>
    <dbReference type="NCBI Taxonomy" id="1172614"/>
    <lineage>
        <taxon>Bacteria</taxon>
        <taxon>Bacillati</taxon>
        <taxon>Bacillota</taxon>
        <taxon>Bacilli</taxon>
        <taxon>Bacillales</taxon>
        <taxon>Paenibacillaceae</taxon>
        <taxon>Paenibacillus</taxon>
    </lineage>
</organism>
<reference evidence="3 4" key="1">
    <citation type="submission" date="2019-05" db="EMBL/GenBank/DDBJ databases">
        <title>We sequenced the genome of Paenibacillus hemerocallicola KCTC 33185 for further insight into its adaptation and study the phylogeny of Paenibacillus.</title>
        <authorList>
            <person name="Narsing Rao M.P."/>
        </authorList>
    </citation>
    <scope>NUCLEOTIDE SEQUENCE [LARGE SCALE GENOMIC DNA]</scope>
    <source>
        <strain evidence="3 4">KCTC 33185</strain>
    </source>
</reference>
<feature type="transmembrane region" description="Helical" evidence="2">
    <location>
        <begin position="715"/>
        <end position="735"/>
    </location>
</feature>
<feature type="compositionally biased region" description="Low complexity" evidence="1">
    <location>
        <begin position="529"/>
        <end position="542"/>
    </location>
</feature>
<dbReference type="Proteomes" id="UP000307943">
    <property type="component" value="Unassembled WGS sequence"/>
</dbReference>
<dbReference type="AlphaFoldDB" id="A0A5C4TE53"/>
<dbReference type="EMBL" id="VDCQ01000008">
    <property type="protein sequence ID" value="TNJ66770.1"/>
    <property type="molecule type" value="Genomic_DNA"/>
</dbReference>
<accession>A0A5C4TE53</accession>